<dbReference type="InterPro" id="IPR036390">
    <property type="entry name" value="WH_DNA-bd_sf"/>
</dbReference>
<dbReference type="CDD" id="cd00090">
    <property type="entry name" value="HTH_ARSR"/>
    <property type="match status" value="1"/>
</dbReference>
<dbReference type="SMART" id="SM00418">
    <property type="entry name" value="HTH_ARSR"/>
    <property type="match status" value="1"/>
</dbReference>
<proteinExistence type="predicted"/>
<dbReference type="RefSeq" id="WP_078922312.1">
    <property type="nucleotide sequence ID" value="NZ_FUYB01000007.1"/>
</dbReference>
<evidence type="ECO:0000256" key="2">
    <source>
        <dbReference type="ARBA" id="ARBA00023015"/>
    </source>
</evidence>
<evidence type="ECO:0000256" key="3">
    <source>
        <dbReference type="ARBA" id="ARBA00023125"/>
    </source>
</evidence>
<dbReference type="NCBIfam" id="NF007528">
    <property type="entry name" value="PRK10141.1"/>
    <property type="match status" value="1"/>
</dbReference>
<dbReference type="GO" id="GO:0003700">
    <property type="term" value="F:DNA-binding transcription factor activity"/>
    <property type="evidence" value="ECO:0007669"/>
    <property type="project" value="InterPro"/>
</dbReference>
<dbReference type="PANTHER" id="PTHR33154:SF18">
    <property type="entry name" value="ARSENICAL RESISTANCE OPERON REPRESSOR"/>
    <property type="match status" value="1"/>
</dbReference>
<evidence type="ECO:0000259" key="5">
    <source>
        <dbReference type="PROSITE" id="PS50987"/>
    </source>
</evidence>
<dbReference type="OrthoDB" id="9793058at2"/>
<protein>
    <submittedName>
        <fullName evidence="6">ArsR family transcriptional regulator</fullName>
    </submittedName>
</protein>
<dbReference type="GO" id="GO:0003677">
    <property type="term" value="F:DNA binding"/>
    <property type="evidence" value="ECO:0007669"/>
    <property type="project" value="UniProtKB-KW"/>
</dbReference>
<keyword evidence="3" id="KW-0238">DNA-binding</keyword>
<keyword evidence="2" id="KW-0805">Transcription regulation</keyword>
<dbReference type="SUPFAM" id="SSF46785">
    <property type="entry name" value="Winged helix' DNA-binding domain"/>
    <property type="match status" value="1"/>
</dbReference>
<keyword evidence="1" id="KW-0059">Arsenical resistance</keyword>
<evidence type="ECO:0000256" key="1">
    <source>
        <dbReference type="ARBA" id="ARBA00022849"/>
    </source>
</evidence>
<dbReference type="Gene3D" id="1.10.10.10">
    <property type="entry name" value="Winged helix-like DNA-binding domain superfamily/Winged helix DNA-binding domain"/>
    <property type="match status" value="1"/>
</dbReference>
<feature type="domain" description="HTH arsR-type" evidence="5">
    <location>
        <begin position="1"/>
        <end position="92"/>
    </location>
</feature>
<dbReference type="Pfam" id="PF01022">
    <property type="entry name" value="HTH_5"/>
    <property type="match status" value="1"/>
</dbReference>
<dbReference type="InterPro" id="IPR051081">
    <property type="entry name" value="HTH_MetalResp_TranReg"/>
</dbReference>
<keyword evidence="4" id="KW-0804">Transcription</keyword>
<dbReference type="PANTHER" id="PTHR33154">
    <property type="entry name" value="TRANSCRIPTIONAL REGULATOR, ARSR FAMILY"/>
    <property type="match status" value="1"/>
</dbReference>
<dbReference type="EMBL" id="FUYB01000007">
    <property type="protein sequence ID" value="SKA78262.1"/>
    <property type="molecule type" value="Genomic_DNA"/>
</dbReference>
<gene>
    <name evidence="6" type="ORF">SAMN02745130_01848</name>
</gene>
<dbReference type="InterPro" id="IPR011991">
    <property type="entry name" value="ArsR-like_HTH"/>
</dbReference>
<dbReference type="Proteomes" id="UP000190460">
    <property type="component" value="Unassembled WGS sequence"/>
</dbReference>
<organism evidence="6 7">
    <name type="scientific">Thiothrix eikelboomii</name>
    <dbReference type="NCBI Taxonomy" id="92487"/>
    <lineage>
        <taxon>Bacteria</taxon>
        <taxon>Pseudomonadati</taxon>
        <taxon>Pseudomonadota</taxon>
        <taxon>Gammaproteobacteria</taxon>
        <taxon>Thiotrichales</taxon>
        <taxon>Thiotrichaceae</taxon>
        <taxon>Thiothrix</taxon>
    </lineage>
</organism>
<evidence type="ECO:0000313" key="6">
    <source>
        <dbReference type="EMBL" id="SKA78262.1"/>
    </source>
</evidence>
<dbReference type="PROSITE" id="PS50987">
    <property type="entry name" value="HTH_ARSR_2"/>
    <property type="match status" value="1"/>
</dbReference>
<dbReference type="PRINTS" id="PR00778">
    <property type="entry name" value="HTHARSR"/>
</dbReference>
<keyword evidence="7" id="KW-1185">Reference proteome</keyword>
<dbReference type="AlphaFoldDB" id="A0A1T4WLQ0"/>
<dbReference type="InterPro" id="IPR036388">
    <property type="entry name" value="WH-like_DNA-bd_sf"/>
</dbReference>
<evidence type="ECO:0000313" key="7">
    <source>
        <dbReference type="Proteomes" id="UP000190460"/>
    </source>
</evidence>
<dbReference type="GO" id="GO:0046685">
    <property type="term" value="P:response to arsenic-containing substance"/>
    <property type="evidence" value="ECO:0007669"/>
    <property type="project" value="UniProtKB-KW"/>
</dbReference>
<evidence type="ECO:0000256" key="4">
    <source>
        <dbReference type="ARBA" id="ARBA00023163"/>
    </source>
</evidence>
<sequence length="127" mass="14366">MTSLSLEVFTKALADQTRLRILSLLVQYPELCVCELTEALGLAQPKISRHLAILREASVLQDRKLGLWVHYQLHPQLSPWAQAMLKQLQLASQDESIYQEDSRRLQAITRIKMICSESSMSLTGQGS</sequence>
<name>A0A1T4WLQ0_9GAMM</name>
<dbReference type="NCBIfam" id="NF033788">
    <property type="entry name" value="HTH_metalloreg"/>
    <property type="match status" value="1"/>
</dbReference>
<reference evidence="6 7" key="1">
    <citation type="submission" date="2017-02" db="EMBL/GenBank/DDBJ databases">
        <authorList>
            <person name="Peterson S.W."/>
        </authorList>
    </citation>
    <scope>NUCLEOTIDE SEQUENCE [LARGE SCALE GENOMIC DNA]</scope>
    <source>
        <strain evidence="6 7">ATCC 49788</strain>
    </source>
</reference>
<dbReference type="STRING" id="92487.SAMN02745130_01848"/>
<dbReference type="InterPro" id="IPR001845">
    <property type="entry name" value="HTH_ArsR_DNA-bd_dom"/>
</dbReference>
<accession>A0A1T4WLQ0</accession>